<feature type="domain" description="DNA polymerase alpha/delta/epsilon subunit B" evidence="8">
    <location>
        <begin position="335"/>
        <end position="566"/>
    </location>
</feature>
<dbReference type="EMBL" id="KV453853">
    <property type="protein sequence ID" value="ODV85231.1"/>
    <property type="molecule type" value="Genomic_DNA"/>
</dbReference>
<dbReference type="GO" id="GO:0003677">
    <property type="term" value="F:DNA binding"/>
    <property type="evidence" value="ECO:0007669"/>
    <property type="project" value="InterPro"/>
</dbReference>
<evidence type="ECO:0000256" key="6">
    <source>
        <dbReference type="PIRNR" id="PIRNR018300"/>
    </source>
</evidence>
<dbReference type="Pfam" id="PF22062">
    <property type="entry name" value="OB_DPOA2"/>
    <property type="match status" value="1"/>
</dbReference>
<dbReference type="STRING" id="983967.A0A1E4T0K1"/>
<feature type="compositionally biased region" description="Polar residues" evidence="7">
    <location>
        <begin position="123"/>
        <end position="132"/>
    </location>
</feature>
<dbReference type="InterPro" id="IPR016722">
    <property type="entry name" value="DNA_pol_alpha_bsu"/>
</dbReference>
<evidence type="ECO:0000256" key="5">
    <source>
        <dbReference type="ARBA" id="ARBA00023242"/>
    </source>
</evidence>
<dbReference type="PANTHER" id="PTHR23061:SF12">
    <property type="entry name" value="DNA POLYMERASE ALPHA SUBUNIT B"/>
    <property type="match status" value="1"/>
</dbReference>
<evidence type="ECO:0000313" key="10">
    <source>
        <dbReference type="EMBL" id="ODV85231.1"/>
    </source>
</evidence>
<evidence type="ECO:0000259" key="8">
    <source>
        <dbReference type="Pfam" id="PF04042"/>
    </source>
</evidence>
<proteinExistence type="inferred from homology"/>
<sequence>MTTTIETQIITRFGPKANETDILKKCGELMNIFGLSAEDLFLKWESYVITTSTVDNELQLSLPSLNKFQEFLQMKLIKSNQKTPSSNAKRPVMRTTPNMNIIPSTPMSSMKKRRLEAPGLRSADTSYTNGGDSSPVAPSPSATPSKQTESGKILETLNAHITPSNSISQAKLKLFANFNPQKYKFRTMNQKLLEVADYLDEQIDATAKVLLNHYKFEASDFGNPNVQSQTEILTVGRIVPDSPLTPYDADLNPNSLFLETSRSGGIGQRVQLNISSIENFSFFPGQIACFKGINSTGEFFKASKSYPIPYLGSPVSSLSDLNTYHQDLAGDNMKVVITSGPYTTQNDLSYDLLSRFVDKMNNEVRPNTLIMFGPFLDVTHPSIQSGNLSFDTDKTPTTLTEVFKFVITPILKRLTCQVILLPSTKDATSKHAAYPQDSFDRKHLGLPKNVKCFPNPATFQLNEVLIGCSNNDIFKDLKDVNGGQKMKQSRFDRVAEHVLEQRRYYPVFPGGLKQKKTKSLIAENDTGVLEHVSGADLHVPYMGLTEFNESLPDVLVIPSELKFFCKIIKNVLIINPGSFVKMNAPGSYCLMNLVPPKVEDLSKADDVDDVYLHNVWKRARVDIIKA</sequence>
<name>A0A1E4T0K1_9ASCO</name>
<evidence type="ECO:0000256" key="2">
    <source>
        <dbReference type="ARBA" id="ARBA00007299"/>
    </source>
</evidence>
<dbReference type="InterPro" id="IPR054300">
    <property type="entry name" value="OB_DPOA2"/>
</dbReference>
<feature type="compositionally biased region" description="Low complexity" evidence="7">
    <location>
        <begin position="133"/>
        <end position="145"/>
    </location>
</feature>
<feature type="region of interest" description="Disordered" evidence="7">
    <location>
        <begin position="80"/>
        <end position="149"/>
    </location>
</feature>
<dbReference type="Proteomes" id="UP000094801">
    <property type="component" value="Unassembled WGS sequence"/>
</dbReference>
<evidence type="ECO:0000256" key="1">
    <source>
        <dbReference type="ARBA" id="ARBA00004123"/>
    </source>
</evidence>
<organism evidence="10 11">
    <name type="scientific">[Candida] arabinofermentans NRRL YB-2248</name>
    <dbReference type="NCBI Taxonomy" id="983967"/>
    <lineage>
        <taxon>Eukaryota</taxon>
        <taxon>Fungi</taxon>
        <taxon>Dikarya</taxon>
        <taxon>Ascomycota</taxon>
        <taxon>Saccharomycotina</taxon>
        <taxon>Pichiomycetes</taxon>
        <taxon>Pichiales</taxon>
        <taxon>Pichiaceae</taxon>
        <taxon>Ogataea</taxon>
        <taxon>Ogataea/Candida clade</taxon>
    </lineage>
</organism>
<dbReference type="InterPro" id="IPR007185">
    <property type="entry name" value="DNA_pol_a/d/e_bsu"/>
</dbReference>
<dbReference type="GO" id="GO:0005658">
    <property type="term" value="C:alpha DNA polymerase:primase complex"/>
    <property type="evidence" value="ECO:0007669"/>
    <property type="project" value="TreeGrafter"/>
</dbReference>
<dbReference type="OrthoDB" id="336885at2759"/>
<keyword evidence="5 6" id="KW-0539">Nucleus</keyword>
<feature type="domain" description="DNA polymerase alpha subunit B OB" evidence="9">
    <location>
        <begin position="197"/>
        <end position="307"/>
    </location>
</feature>
<feature type="compositionally biased region" description="Polar residues" evidence="7">
    <location>
        <begin position="95"/>
        <end position="108"/>
    </location>
</feature>
<gene>
    <name evidence="10" type="ORF">CANARDRAFT_7876</name>
</gene>
<dbReference type="InterPro" id="IPR043034">
    <property type="entry name" value="DNA_pol_alpha_B_N_sf"/>
</dbReference>
<dbReference type="PANTHER" id="PTHR23061">
    <property type="entry name" value="DNA POLYMERASE 2 ALPHA 70 KDA SUBUNIT"/>
    <property type="match status" value="1"/>
</dbReference>
<dbReference type="GO" id="GO:0006270">
    <property type="term" value="P:DNA replication initiation"/>
    <property type="evidence" value="ECO:0007669"/>
    <property type="project" value="TreeGrafter"/>
</dbReference>
<evidence type="ECO:0000259" key="9">
    <source>
        <dbReference type="Pfam" id="PF22062"/>
    </source>
</evidence>
<keyword evidence="11" id="KW-1185">Reference proteome</keyword>
<comment type="function">
    <text evidence="6">Accessory subunit of the DNA polymerase alpha complex (also known as the alpha DNA polymerase-primase complex) which plays an essential role in the initiation of DNA synthesis.</text>
</comment>
<evidence type="ECO:0000313" key="11">
    <source>
        <dbReference type="Proteomes" id="UP000094801"/>
    </source>
</evidence>
<evidence type="ECO:0000256" key="7">
    <source>
        <dbReference type="SAM" id="MobiDB-lite"/>
    </source>
</evidence>
<dbReference type="PIRSF" id="PIRSF018300">
    <property type="entry name" value="DNA_pol_alph_2"/>
    <property type="match status" value="1"/>
</dbReference>
<evidence type="ECO:0000256" key="3">
    <source>
        <dbReference type="ARBA" id="ARBA00018596"/>
    </source>
</evidence>
<dbReference type="AlphaFoldDB" id="A0A1E4T0K1"/>
<reference evidence="11" key="1">
    <citation type="submission" date="2016-04" db="EMBL/GenBank/DDBJ databases">
        <title>Comparative genomics of biotechnologically important yeasts.</title>
        <authorList>
            <consortium name="DOE Joint Genome Institute"/>
            <person name="Riley R."/>
            <person name="Haridas S."/>
            <person name="Wolfe K.H."/>
            <person name="Lopes M.R."/>
            <person name="Hittinger C.T."/>
            <person name="Goker M."/>
            <person name="Salamov A."/>
            <person name="Wisecaver J."/>
            <person name="Long T.M."/>
            <person name="Aerts A.L."/>
            <person name="Barry K."/>
            <person name="Choi C."/>
            <person name="Clum A."/>
            <person name="Coughlan A.Y."/>
            <person name="Deshpande S."/>
            <person name="Douglass A.P."/>
            <person name="Hanson S.J."/>
            <person name="Klenk H.-P."/>
            <person name="Labutti K."/>
            <person name="Lapidus A."/>
            <person name="Lindquist E."/>
            <person name="Lipzen A."/>
            <person name="Meier-Kolthoff J.P."/>
            <person name="Ohm R.A."/>
            <person name="Otillar R.P."/>
            <person name="Pangilinan J."/>
            <person name="Peng Y."/>
            <person name="Rokas A."/>
            <person name="Rosa C.A."/>
            <person name="Scheuner C."/>
            <person name="Sibirny A.A."/>
            <person name="Slot J.C."/>
            <person name="Stielow J.B."/>
            <person name="Sun H."/>
            <person name="Kurtzman C.P."/>
            <person name="Blackwell M."/>
            <person name="Grigoriev I.V."/>
            <person name="Jeffries T.W."/>
        </authorList>
    </citation>
    <scope>NUCLEOTIDE SEQUENCE [LARGE SCALE GENOMIC DNA]</scope>
    <source>
        <strain evidence="11">NRRL YB-2248</strain>
    </source>
</reference>
<keyword evidence="4 6" id="KW-0235">DNA replication</keyword>
<protein>
    <recommendedName>
        <fullName evidence="3 6">DNA polymerase alpha subunit B</fullName>
    </recommendedName>
</protein>
<dbReference type="Pfam" id="PF04042">
    <property type="entry name" value="DNA_pol_E_B"/>
    <property type="match status" value="1"/>
</dbReference>
<accession>A0A1E4T0K1</accession>
<comment type="subcellular location">
    <subcellularLocation>
        <location evidence="1 6">Nucleus</location>
    </subcellularLocation>
</comment>
<comment type="similarity">
    <text evidence="2 6">Belongs to the DNA polymerase alpha subunit B family.</text>
</comment>
<dbReference type="Gene3D" id="1.10.8.530">
    <property type="entry name" value="DNA polymerase alpha-primase, subunit B, N-terminal domain"/>
    <property type="match status" value="1"/>
</dbReference>
<evidence type="ECO:0000256" key="4">
    <source>
        <dbReference type="ARBA" id="ARBA00022705"/>
    </source>
</evidence>
<dbReference type="Gene3D" id="3.60.21.60">
    <property type="match status" value="2"/>
</dbReference>